<dbReference type="AlphaFoldDB" id="A0AA35X8E0"/>
<accession>A0AA35X8E0</accession>
<protein>
    <submittedName>
        <fullName evidence="2">Uncharacterized protein</fullName>
    </submittedName>
</protein>
<evidence type="ECO:0000313" key="3">
    <source>
        <dbReference type="Proteomes" id="UP001174909"/>
    </source>
</evidence>
<reference evidence="2" key="1">
    <citation type="submission" date="2023-03" db="EMBL/GenBank/DDBJ databases">
        <authorList>
            <person name="Steffen K."/>
            <person name="Cardenas P."/>
        </authorList>
    </citation>
    <scope>NUCLEOTIDE SEQUENCE</scope>
</reference>
<dbReference type="EMBL" id="CASHTH010003694">
    <property type="protein sequence ID" value="CAI8048054.1"/>
    <property type="molecule type" value="Genomic_DNA"/>
</dbReference>
<feature type="region of interest" description="Disordered" evidence="1">
    <location>
        <begin position="1"/>
        <end position="36"/>
    </location>
</feature>
<feature type="non-terminal residue" evidence="2">
    <location>
        <position position="1"/>
    </location>
</feature>
<name>A0AA35X8E0_GEOBA</name>
<comment type="caution">
    <text evidence="2">The sequence shown here is derived from an EMBL/GenBank/DDBJ whole genome shotgun (WGS) entry which is preliminary data.</text>
</comment>
<gene>
    <name evidence="2" type="ORF">GBAR_LOCUS26547</name>
</gene>
<dbReference type="SUPFAM" id="SSF82199">
    <property type="entry name" value="SET domain"/>
    <property type="match status" value="1"/>
</dbReference>
<organism evidence="2 3">
    <name type="scientific">Geodia barretti</name>
    <name type="common">Barrett's horny sponge</name>
    <dbReference type="NCBI Taxonomy" id="519541"/>
    <lineage>
        <taxon>Eukaryota</taxon>
        <taxon>Metazoa</taxon>
        <taxon>Porifera</taxon>
        <taxon>Demospongiae</taxon>
        <taxon>Heteroscleromorpha</taxon>
        <taxon>Tetractinellida</taxon>
        <taxon>Astrophorina</taxon>
        <taxon>Geodiidae</taxon>
        <taxon>Geodia</taxon>
    </lineage>
</organism>
<sequence length="114" mass="12871">MKKLILKRLNPTTPSKEEGEAPPHHQPCSPGSSAVVAPYMTPRESYELGMRSQPAWEEKLEVFVREDGERGVRALTAFRDGEFLCEFEANLLSKAQCEKAEKEYEADGKPVYIL</sequence>
<evidence type="ECO:0000313" key="2">
    <source>
        <dbReference type="EMBL" id="CAI8048054.1"/>
    </source>
</evidence>
<proteinExistence type="predicted"/>
<keyword evidence="3" id="KW-1185">Reference proteome</keyword>
<dbReference type="InterPro" id="IPR046341">
    <property type="entry name" value="SET_dom_sf"/>
</dbReference>
<evidence type="ECO:0000256" key="1">
    <source>
        <dbReference type="SAM" id="MobiDB-lite"/>
    </source>
</evidence>
<dbReference type="Proteomes" id="UP001174909">
    <property type="component" value="Unassembled WGS sequence"/>
</dbReference>
<dbReference type="Gene3D" id="2.170.270.10">
    <property type="entry name" value="SET domain"/>
    <property type="match status" value="1"/>
</dbReference>